<feature type="transmembrane region" description="Helical" evidence="1">
    <location>
        <begin position="342"/>
        <end position="363"/>
    </location>
</feature>
<evidence type="ECO:0000313" key="3">
    <source>
        <dbReference type="Proteomes" id="UP000199159"/>
    </source>
</evidence>
<proteinExistence type="predicted"/>
<feature type="transmembrane region" description="Helical" evidence="1">
    <location>
        <begin position="139"/>
        <end position="157"/>
    </location>
</feature>
<evidence type="ECO:0000313" key="2">
    <source>
        <dbReference type="EMBL" id="SDP97263.1"/>
    </source>
</evidence>
<dbReference type="OrthoDB" id="82335at2"/>
<dbReference type="AlphaFoldDB" id="A0A1H0X2T6"/>
<feature type="transmembrane region" description="Helical" evidence="1">
    <location>
        <begin position="255"/>
        <end position="274"/>
    </location>
</feature>
<keyword evidence="1" id="KW-1133">Transmembrane helix</keyword>
<dbReference type="STRING" id="930152.SAMN05216565_1277"/>
<reference evidence="3" key="1">
    <citation type="submission" date="2016-10" db="EMBL/GenBank/DDBJ databases">
        <authorList>
            <person name="Varghese N."/>
            <person name="Submissions S."/>
        </authorList>
    </citation>
    <scope>NUCLEOTIDE SEQUENCE [LARGE SCALE GENOMIC DNA]</scope>
    <source>
        <strain evidence="3">IBRC-M10078</strain>
    </source>
</reference>
<feature type="transmembrane region" description="Helical" evidence="1">
    <location>
        <begin position="29"/>
        <end position="49"/>
    </location>
</feature>
<feature type="transmembrane region" description="Helical" evidence="1">
    <location>
        <begin position="303"/>
        <end position="322"/>
    </location>
</feature>
<evidence type="ECO:0000256" key="1">
    <source>
        <dbReference type="SAM" id="Phobius"/>
    </source>
</evidence>
<dbReference type="RefSeq" id="WP_090859940.1">
    <property type="nucleotide sequence ID" value="NZ_FNJU01000027.1"/>
</dbReference>
<keyword evidence="1" id="KW-0812">Transmembrane</keyword>
<keyword evidence="1" id="KW-0472">Membrane</keyword>
<protein>
    <recommendedName>
        <fullName evidence="4">Multi-TM2 domain-containing protein</fullName>
    </recommendedName>
</protein>
<sequence length="373" mass="42447">MKKNPMTAFLLSFIPGAGHIYMGRRRGYFYFGLSIVSFIVFIFAAAVAYGAEEFIVVAFASVFFIGLINMFDMTLYLIKGNYKKSHVLEQNVVLQNAEQQNEATQINDSTNDSERFNTILLSFIPGLGHFHLGLMNRGLTFLIGFFGLGVMIVFITAMTGQGGFMTFLGILPIIWIYNMFDSIQQLTKKQNGEELVDRTVLEDFEDTRREQGKKSKALATILSVFPGAGHMYLGLQKRGLQLMAAFLFGIYILDILRLSLFLFLIPLIWFYSFFDALQKVSKHGEEEIEDIPLVSYFINHQRWFGIGLLGLGLYYMFDNVLVDALGPFINMTFGVDLSYWYYNYFQTIVICTLLIGGGLKLIFGSKSRKEEVR</sequence>
<feature type="transmembrane region" description="Helical" evidence="1">
    <location>
        <begin position="163"/>
        <end position="180"/>
    </location>
</feature>
<accession>A0A1H0X2T6</accession>
<keyword evidence="3" id="KW-1185">Reference proteome</keyword>
<feature type="transmembrane region" description="Helical" evidence="1">
    <location>
        <begin position="55"/>
        <end position="78"/>
    </location>
</feature>
<feature type="transmembrane region" description="Helical" evidence="1">
    <location>
        <begin position="217"/>
        <end position="235"/>
    </location>
</feature>
<organism evidence="2 3">
    <name type="scientific">Litchfieldia salsa</name>
    <dbReference type="NCBI Taxonomy" id="930152"/>
    <lineage>
        <taxon>Bacteria</taxon>
        <taxon>Bacillati</taxon>
        <taxon>Bacillota</taxon>
        <taxon>Bacilli</taxon>
        <taxon>Bacillales</taxon>
        <taxon>Bacillaceae</taxon>
        <taxon>Litchfieldia</taxon>
    </lineage>
</organism>
<gene>
    <name evidence="2" type="ORF">SAMN05216565_1277</name>
</gene>
<name>A0A1H0X2T6_9BACI</name>
<dbReference type="Proteomes" id="UP000199159">
    <property type="component" value="Unassembled WGS sequence"/>
</dbReference>
<evidence type="ECO:0008006" key="4">
    <source>
        <dbReference type="Google" id="ProtNLM"/>
    </source>
</evidence>
<dbReference type="EMBL" id="FNJU01000027">
    <property type="protein sequence ID" value="SDP97263.1"/>
    <property type="molecule type" value="Genomic_DNA"/>
</dbReference>